<evidence type="ECO:0000256" key="1">
    <source>
        <dbReference type="SAM" id="MobiDB-lite"/>
    </source>
</evidence>
<evidence type="ECO:0000313" key="3">
    <source>
        <dbReference type="Proteomes" id="UP001472677"/>
    </source>
</evidence>
<feature type="compositionally biased region" description="Basic and acidic residues" evidence="1">
    <location>
        <begin position="66"/>
        <end position="77"/>
    </location>
</feature>
<dbReference type="EMBL" id="JBBPBM010000016">
    <property type="protein sequence ID" value="KAK8557569.1"/>
    <property type="molecule type" value="Genomic_DNA"/>
</dbReference>
<proteinExistence type="predicted"/>
<feature type="region of interest" description="Disordered" evidence="1">
    <location>
        <begin position="66"/>
        <end position="92"/>
    </location>
</feature>
<evidence type="ECO:0000313" key="2">
    <source>
        <dbReference type="EMBL" id="KAK8557569.1"/>
    </source>
</evidence>
<name>A0ABR2EBS1_9ROSI</name>
<accession>A0ABR2EBS1</accession>
<protein>
    <submittedName>
        <fullName evidence="2">Uncharacterized protein</fullName>
    </submittedName>
</protein>
<gene>
    <name evidence="2" type="ORF">V6N12_009798</name>
</gene>
<dbReference type="Proteomes" id="UP001472677">
    <property type="component" value="Unassembled WGS sequence"/>
</dbReference>
<organism evidence="2 3">
    <name type="scientific">Hibiscus sabdariffa</name>
    <name type="common">roselle</name>
    <dbReference type="NCBI Taxonomy" id="183260"/>
    <lineage>
        <taxon>Eukaryota</taxon>
        <taxon>Viridiplantae</taxon>
        <taxon>Streptophyta</taxon>
        <taxon>Embryophyta</taxon>
        <taxon>Tracheophyta</taxon>
        <taxon>Spermatophyta</taxon>
        <taxon>Magnoliopsida</taxon>
        <taxon>eudicotyledons</taxon>
        <taxon>Gunneridae</taxon>
        <taxon>Pentapetalae</taxon>
        <taxon>rosids</taxon>
        <taxon>malvids</taxon>
        <taxon>Malvales</taxon>
        <taxon>Malvaceae</taxon>
        <taxon>Malvoideae</taxon>
        <taxon>Hibiscus</taxon>
    </lineage>
</organism>
<keyword evidence="3" id="KW-1185">Reference proteome</keyword>
<sequence length="92" mass="10623">MAGDHQDDSVRDQAIRIDVNAAQTVEWETEGLNLEDQANSSNVQQWQQQLWANPPPLFTDVGEFRRAQTDDCEKDHDDNEDDSDYSHMEDED</sequence>
<comment type="caution">
    <text evidence="2">The sequence shown here is derived from an EMBL/GenBank/DDBJ whole genome shotgun (WGS) entry which is preliminary data.</text>
</comment>
<reference evidence="2 3" key="1">
    <citation type="journal article" date="2024" name="G3 (Bethesda)">
        <title>Genome assembly of Hibiscus sabdariffa L. provides insights into metabolisms of medicinal natural products.</title>
        <authorList>
            <person name="Kim T."/>
        </authorList>
    </citation>
    <scope>NUCLEOTIDE SEQUENCE [LARGE SCALE GENOMIC DNA]</scope>
    <source>
        <strain evidence="2">TK-2024</strain>
        <tissue evidence="2">Old leaves</tissue>
    </source>
</reference>